<proteinExistence type="predicted"/>
<keyword evidence="8 9" id="KW-0472">Membrane</keyword>
<feature type="transmembrane region" description="Helical" evidence="9">
    <location>
        <begin position="237"/>
        <end position="256"/>
    </location>
</feature>
<feature type="transmembrane region" description="Helical" evidence="9">
    <location>
        <begin position="155"/>
        <end position="176"/>
    </location>
</feature>
<name>A0ABR5PLA8_9LACO</name>
<evidence type="ECO:0000256" key="4">
    <source>
        <dbReference type="ARBA" id="ARBA00022597"/>
    </source>
</evidence>
<dbReference type="Proteomes" id="UP000051217">
    <property type="component" value="Unassembled WGS sequence"/>
</dbReference>
<accession>A0ABR5PLA8</accession>
<organism evidence="10 11">
    <name type="scientific">Ligilactobacillus acidipiscis DSM 15836</name>
    <dbReference type="NCBI Taxonomy" id="1423716"/>
    <lineage>
        <taxon>Bacteria</taxon>
        <taxon>Bacillati</taxon>
        <taxon>Bacillota</taxon>
        <taxon>Bacilli</taxon>
        <taxon>Lactobacillales</taxon>
        <taxon>Lactobacillaceae</taxon>
        <taxon>Ligilactobacillus</taxon>
    </lineage>
</organism>
<evidence type="ECO:0000256" key="8">
    <source>
        <dbReference type="ARBA" id="ARBA00023136"/>
    </source>
</evidence>
<reference evidence="10 11" key="1">
    <citation type="journal article" date="2015" name="Genome Announc.">
        <title>Expanding the biotechnology potential of lactobacilli through comparative genomics of 213 strains and associated genera.</title>
        <authorList>
            <person name="Sun Z."/>
            <person name="Harris H.M."/>
            <person name="McCann A."/>
            <person name="Guo C."/>
            <person name="Argimon S."/>
            <person name="Zhang W."/>
            <person name="Yang X."/>
            <person name="Jeffery I.B."/>
            <person name="Cooney J.C."/>
            <person name="Kagawa T.F."/>
            <person name="Liu W."/>
            <person name="Song Y."/>
            <person name="Salvetti E."/>
            <person name="Wrobel A."/>
            <person name="Rasinkangas P."/>
            <person name="Parkhill J."/>
            <person name="Rea M.C."/>
            <person name="O'Sullivan O."/>
            <person name="Ritari J."/>
            <person name="Douillard F.P."/>
            <person name="Paul Ross R."/>
            <person name="Yang R."/>
            <person name="Briner A.E."/>
            <person name="Felis G.E."/>
            <person name="de Vos W.M."/>
            <person name="Barrangou R."/>
            <person name="Klaenhammer T.R."/>
            <person name="Caufield P.W."/>
            <person name="Cui Y."/>
            <person name="Zhang H."/>
            <person name="O'Toole P.W."/>
        </authorList>
    </citation>
    <scope>NUCLEOTIDE SEQUENCE [LARGE SCALE GENOMIC DNA]</scope>
    <source>
        <strain evidence="10 11">DSM 15836</strain>
    </source>
</reference>
<dbReference type="PANTHER" id="PTHR32502">
    <property type="entry name" value="N-ACETYLGALACTOSAMINE PERMEASE II COMPONENT-RELATED"/>
    <property type="match status" value="1"/>
</dbReference>
<evidence type="ECO:0000256" key="3">
    <source>
        <dbReference type="ARBA" id="ARBA00022475"/>
    </source>
</evidence>
<comment type="subcellular location">
    <subcellularLocation>
        <location evidence="1">Cell membrane</location>
        <topology evidence="1">Multi-pass membrane protein</topology>
    </subcellularLocation>
</comment>
<sequence>MNKIVDKREKQVENNKESKITKKDLTKSWLLWWLFAETNHSFERMMGLSFGLSLSPILKKIYTKKEDLVESLKRHTQFFNTSGNWGSLIPGIVIAMEEQKSKENDIPEEAIVGTKTGLMGAIAGVGDTIDWGMWLPIIFSLFIPMAKNGNGLAGILPWLIFMVITLVESYFLFHLGYKSGTASVEKVLEGGFVDKLITGASVLGLFMMGGLAASYVKVTTPIKIVTAAKVLNIQKDILDAIAPGILPLLVVVGVYFYLEKVSKNYTKAMLWLILLCLIFGGFGILK</sequence>
<protein>
    <submittedName>
        <fullName evidence="10">Protein SipD</fullName>
    </submittedName>
</protein>
<keyword evidence="2" id="KW-0813">Transport</keyword>
<keyword evidence="5" id="KW-0598">Phosphotransferase system</keyword>
<gene>
    <name evidence="10" type="ORF">FC65_GL001923</name>
</gene>
<dbReference type="RefSeq" id="WP_056971917.1">
    <property type="nucleotide sequence ID" value="NZ_AZFI01000066.1"/>
</dbReference>
<comment type="caution">
    <text evidence="10">The sequence shown here is derived from an EMBL/GenBank/DDBJ whole genome shotgun (WGS) entry which is preliminary data.</text>
</comment>
<keyword evidence="4" id="KW-0762">Sugar transport</keyword>
<keyword evidence="11" id="KW-1185">Reference proteome</keyword>
<evidence type="ECO:0000256" key="5">
    <source>
        <dbReference type="ARBA" id="ARBA00022683"/>
    </source>
</evidence>
<evidence type="ECO:0000313" key="10">
    <source>
        <dbReference type="EMBL" id="KRM27570.1"/>
    </source>
</evidence>
<evidence type="ECO:0000256" key="9">
    <source>
        <dbReference type="SAM" id="Phobius"/>
    </source>
</evidence>
<evidence type="ECO:0000256" key="1">
    <source>
        <dbReference type="ARBA" id="ARBA00004651"/>
    </source>
</evidence>
<keyword evidence="6 9" id="KW-0812">Transmembrane</keyword>
<dbReference type="InterPro" id="IPR050303">
    <property type="entry name" value="GatZ_KbaZ_carbometab"/>
</dbReference>
<keyword evidence="3" id="KW-1003">Cell membrane</keyword>
<keyword evidence="7 9" id="KW-1133">Transmembrane helix</keyword>
<dbReference type="Pfam" id="PF03613">
    <property type="entry name" value="EIID-AGA"/>
    <property type="match status" value="1"/>
</dbReference>
<evidence type="ECO:0000256" key="7">
    <source>
        <dbReference type="ARBA" id="ARBA00022989"/>
    </source>
</evidence>
<dbReference type="PROSITE" id="PS51108">
    <property type="entry name" value="PTS_EIID"/>
    <property type="match status" value="1"/>
</dbReference>
<feature type="transmembrane region" description="Helical" evidence="9">
    <location>
        <begin position="268"/>
        <end position="285"/>
    </location>
</feature>
<dbReference type="EMBL" id="AZFI01000066">
    <property type="protein sequence ID" value="KRM27570.1"/>
    <property type="molecule type" value="Genomic_DNA"/>
</dbReference>
<evidence type="ECO:0000256" key="2">
    <source>
        <dbReference type="ARBA" id="ARBA00022448"/>
    </source>
</evidence>
<dbReference type="InterPro" id="IPR004704">
    <property type="entry name" value="PTS_IID_man"/>
</dbReference>
<evidence type="ECO:0000313" key="11">
    <source>
        <dbReference type="Proteomes" id="UP000051217"/>
    </source>
</evidence>
<feature type="transmembrane region" description="Helical" evidence="9">
    <location>
        <begin position="196"/>
        <end position="216"/>
    </location>
</feature>
<dbReference type="PANTHER" id="PTHR32502:SF5">
    <property type="entry name" value="N-ACETYLGALACTOSAMINE PERMEASE IID COMPONENT-RELATED"/>
    <property type="match status" value="1"/>
</dbReference>
<evidence type="ECO:0000256" key="6">
    <source>
        <dbReference type="ARBA" id="ARBA00022692"/>
    </source>
</evidence>